<keyword evidence="4" id="KW-0540">Nuclease</keyword>
<name>A0AAP0BH95_9ASPA</name>
<dbReference type="PANTHER" id="PTHR33064">
    <property type="entry name" value="POL PROTEIN"/>
    <property type="match status" value="1"/>
</dbReference>
<keyword evidence="8" id="KW-0695">RNA-directed DNA polymerase</keyword>
<comment type="caution">
    <text evidence="10">The sequence shown here is derived from an EMBL/GenBank/DDBJ whole genome shotgun (WGS) entry which is preliminary data.</text>
</comment>
<accession>A0AAP0BH95</accession>
<evidence type="ECO:0000256" key="2">
    <source>
        <dbReference type="ARBA" id="ARBA00022679"/>
    </source>
</evidence>
<keyword evidence="5" id="KW-0064">Aspartyl protease</keyword>
<dbReference type="PANTHER" id="PTHR33064:SF37">
    <property type="entry name" value="RIBONUCLEASE H"/>
    <property type="match status" value="1"/>
</dbReference>
<dbReference type="SUPFAM" id="SSF56672">
    <property type="entry name" value="DNA/RNA polymerases"/>
    <property type="match status" value="1"/>
</dbReference>
<evidence type="ECO:0000313" key="10">
    <source>
        <dbReference type="EMBL" id="KAK8938569.1"/>
    </source>
</evidence>
<evidence type="ECO:0000256" key="3">
    <source>
        <dbReference type="ARBA" id="ARBA00022695"/>
    </source>
</evidence>
<dbReference type="GO" id="GO:0003964">
    <property type="term" value="F:RNA-directed DNA polymerase activity"/>
    <property type="evidence" value="ECO:0007669"/>
    <property type="project" value="UniProtKB-KW"/>
</dbReference>
<proteinExistence type="predicted"/>
<dbReference type="Pfam" id="PF17917">
    <property type="entry name" value="RT_RNaseH"/>
    <property type="match status" value="1"/>
</dbReference>
<protein>
    <recommendedName>
        <fullName evidence="9">Reverse transcriptase RNase H-like domain-containing protein</fullName>
    </recommendedName>
</protein>
<keyword evidence="3" id="KW-0548">Nucleotidyltransferase</keyword>
<dbReference type="GO" id="GO:0006508">
    <property type="term" value="P:proteolysis"/>
    <property type="evidence" value="ECO:0007669"/>
    <property type="project" value="UniProtKB-KW"/>
</dbReference>
<evidence type="ECO:0000313" key="11">
    <source>
        <dbReference type="Proteomes" id="UP001418222"/>
    </source>
</evidence>
<dbReference type="InterPro" id="IPR051320">
    <property type="entry name" value="Viral_Replic_Matur_Polypro"/>
</dbReference>
<evidence type="ECO:0000256" key="6">
    <source>
        <dbReference type="ARBA" id="ARBA00022759"/>
    </source>
</evidence>
<reference evidence="10 11" key="1">
    <citation type="journal article" date="2022" name="Nat. Plants">
        <title>Genomes of leafy and leafless Platanthera orchids illuminate the evolution of mycoheterotrophy.</title>
        <authorList>
            <person name="Li M.H."/>
            <person name="Liu K.W."/>
            <person name="Li Z."/>
            <person name="Lu H.C."/>
            <person name="Ye Q.L."/>
            <person name="Zhang D."/>
            <person name="Wang J.Y."/>
            <person name="Li Y.F."/>
            <person name="Zhong Z.M."/>
            <person name="Liu X."/>
            <person name="Yu X."/>
            <person name="Liu D.K."/>
            <person name="Tu X.D."/>
            <person name="Liu B."/>
            <person name="Hao Y."/>
            <person name="Liao X.Y."/>
            <person name="Jiang Y.T."/>
            <person name="Sun W.H."/>
            <person name="Chen J."/>
            <person name="Chen Y.Q."/>
            <person name="Ai Y."/>
            <person name="Zhai J.W."/>
            <person name="Wu S.S."/>
            <person name="Zhou Z."/>
            <person name="Hsiao Y.Y."/>
            <person name="Wu W.L."/>
            <person name="Chen Y.Y."/>
            <person name="Lin Y.F."/>
            <person name="Hsu J.L."/>
            <person name="Li C.Y."/>
            <person name="Wang Z.W."/>
            <person name="Zhao X."/>
            <person name="Zhong W.Y."/>
            <person name="Ma X.K."/>
            <person name="Ma L."/>
            <person name="Huang J."/>
            <person name="Chen G.Z."/>
            <person name="Huang M.Z."/>
            <person name="Huang L."/>
            <person name="Peng D.H."/>
            <person name="Luo Y.B."/>
            <person name="Zou S.Q."/>
            <person name="Chen S.P."/>
            <person name="Lan S."/>
            <person name="Tsai W.C."/>
            <person name="Van de Peer Y."/>
            <person name="Liu Z.J."/>
        </authorList>
    </citation>
    <scope>NUCLEOTIDE SEQUENCE [LARGE SCALE GENOMIC DNA]</scope>
    <source>
        <strain evidence="10">Lor287</strain>
    </source>
</reference>
<keyword evidence="7" id="KW-0378">Hydrolase</keyword>
<dbReference type="AlphaFoldDB" id="A0AAP0BH95"/>
<sequence>MKSTQKTFNNEDKKQIEKIKEIVKSLPDLRLPLDNEYLIVEIDGCETGWGAILKCKPHKYTGKNEEQICRYNSGNFKEKGPASSIDQEILAVCYRLDAFRMFIINKQEILVRTDCEAIVKFYLNRNKKKIAIKDGLILWTIY</sequence>
<dbReference type="Proteomes" id="UP001418222">
    <property type="component" value="Unassembled WGS sequence"/>
</dbReference>
<evidence type="ECO:0000256" key="1">
    <source>
        <dbReference type="ARBA" id="ARBA00022670"/>
    </source>
</evidence>
<dbReference type="GO" id="GO:0004190">
    <property type="term" value="F:aspartic-type endopeptidase activity"/>
    <property type="evidence" value="ECO:0007669"/>
    <property type="project" value="UniProtKB-KW"/>
</dbReference>
<evidence type="ECO:0000256" key="4">
    <source>
        <dbReference type="ARBA" id="ARBA00022722"/>
    </source>
</evidence>
<evidence type="ECO:0000256" key="7">
    <source>
        <dbReference type="ARBA" id="ARBA00022801"/>
    </source>
</evidence>
<keyword evidence="6" id="KW-0255">Endonuclease</keyword>
<evidence type="ECO:0000256" key="8">
    <source>
        <dbReference type="ARBA" id="ARBA00022918"/>
    </source>
</evidence>
<keyword evidence="2" id="KW-0808">Transferase</keyword>
<keyword evidence="11" id="KW-1185">Reference proteome</keyword>
<gene>
    <name evidence="10" type="ORF">KSP39_PZI011139</name>
</gene>
<dbReference type="GO" id="GO:0004519">
    <property type="term" value="F:endonuclease activity"/>
    <property type="evidence" value="ECO:0007669"/>
    <property type="project" value="UniProtKB-KW"/>
</dbReference>
<organism evidence="10 11">
    <name type="scientific">Platanthera zijinensis</name>
    <dbReference type="NCBI Taxonomy" id="2320716"/>
    <lineage>
        <taxon>Eukaryota</taxon>
        <taxon>Viridiplantae</taxon>
        <taxon>Streptophyta</taxon>
        <taxon>Embryophyta</taxon>
        <taxon>Tracheophyta</taxon>
        <taxon>Spermatophyta</taxon>
        <taxon>Magnoliopsida</taxon>
        <taxon>Liliopsida</taxon>
        <taxon>Asparagales</taxon>
        <taxon>Orchidaceae</taxon>
        <taxon>Orchidoideae</taxon>
        <taxon>Orchideae</taxon>
        <taxon>Orchidinae</taxon>
        <taxon>Platanthera</taxon>
    </lineage>
</organism>
<dbReference type="InterPro" id="IPR043502">
    <property type="entry name" value="DNA/RNA_pol_sf"/>
</dbReference>
<feature type="domain" description="Reverse transcriptase RNase H-like" evidence="9">
    <location>
        <begin position="36"/>
        <end position="126"/>
    </location>
</feature>
<dbReference type="EMBL" id="JBBWWQ010000009">
    <property type="protein sequence ID" value="KAK8938569.1"/>
    <property type="molecule type" value="Genomic_DNA"/>
</dbReference>
<evidence type="ECO:0000256" key="5">
    <source>
        <dbReference type="ARBA" id="ARBA00022750"/>
    </source>
</evidence>
<dbReference type="InterPro" id="IPR041373">
    <property type="entry name" value="RT_RNaseH"/>
</dbReference>
<keyword evidence="1" id="KW-0645">Protease</keyword>
<evidence type="ECO:0000259" key="9">
    <source>
        <dbReference type="Pfam" id="PF17917"/>
    </source>
</evidence>